<keyword evidence="1" id="KW-0812">Transmembrane</keyword>
<accession>S8E0N6</accession>
<evidence type="ECO:0000256" key="1">
    <source>
        <dbReference type="SAM" id="Phobius"/>
    </source>
</evidence>
<dbReference type="GO" id="GO:0004497">
    <property type="term" value="F:monooxygenase activity"/>
    <property type="evidence" value="ECO:0007669"/>
    <property type="project" value="InterPro"/>
</dbReference>
<name>S8E0N6_FOMSC</name>
<dbReference type="EMBL" id="KE504166">
    <property type="protein sequence ID" value="EPS98332.1"/>
    <property type="molecule type" value="Genomic_DNA"/>
</dbReference>
<protein>
    <recommendedName>
        <fullName evidence="4">Cytochrome P450</fullName>
    </recommendedName>
</protein>
<dbReference type="AlphaFoldDB" id="S8E0N6"/>
<proteinExistence type="predicted"/>
<evidence type="ECO:0008006" key="4">
    <source>
        <dbReference type="Google" id="ProtNLM"/>
    </source>
</evidence>
<dbReference type="GO" id="GO:0020037">
    <property type="term" value="F:heme binding"/>
    <property type="evidence" value="ECO:0007669"/>
    <property type="project" value="InterPro"/>
</dbReference>
<dbReference type="InParanoid" id="S8E0N6"/>
<dbReference type="SUPFAM" id="SSF48264">
    <property type="entry name" value="Cytochrome P450"/>
    <property type="match status" value="1"/>
</dbReference>
<evidence type="ECO:0000313" key="3">
    <source>
        <dbReference type="Proteomes" id="UP000015241"/>
    </source>
</evidence>
<dbReference type="Proteomes" id="UP000015241">
    <property type="component" value="Unassembled WGS sequence"/>
</dbReference>
<keyword evidence="3" id="KW-1185">Reference proteome</keyword>
<evidence type="ECO:0000313" key="2">
    <source>
        <dbReference type="EMBL" id="EPS98332.1"/>
    </source>
</evidence>
<feature type="transmembrane region" description="Helical" evidence="1">
    <location>
        <begin position="6"/>
        <end position="27"/>
    </location>
</feature>
<dbReference type="STRING" id="743788.S8E0N6"/>
<keyword evidence="1" id="KW-1133">Transmembrane helix</keyword>
<dbReference type="Gene3D" id="1.10.630.10">
    <property type="entry name" value="Cytochrome P450"/>
    <property type="match status" value="1"/>
</dbReference>
<dbReference type="GO" id="GO:0005506">
    <property type="term" value="F:iron ion binding"/>
    <property type="evidence" value="ECO:0007669"/>
    <property type="project" value="InterPro"/>
</dbReference>
<reference evidence="2 3" key="1">
    <citation type="journal article" date="2012" name="Science">
        <title>The Paleozoic origin of enzymatic lignin decomposition reconstructed from 31 fungal genomes.</title>
        <authorList>
            <person name="Floudas D."/>
            <person name="Binder M."/>
            <person name="Riley R."/>
            <person name="Barry K."/>
            <person name="Blanchette R.A."/>
            <person name="Henrissat B."/>
            <person name="Martinez A.T."/>
            <person name="Otillar R."/>
            <person name="Spatafora J.W."/>
            <person name="Yadav J.S."/>
            <person name="Aerts A."/>
            <person name="Benoit I."/>
            <person name="Boyd A."/>
            <person name="Carlson A."/>
            <person name="Copeland A."/>
            <person name="Coutinho P.M."/>
            <person name="de Vries R.P."/>
            <person name="Ferreira P."/>
            <person name="Findley K."/>
            <person name="Foster B."/>
            <person name="Gaskell J."/>
            <person name="Glotzer D."/>
            <person name="Gorecki P."/>
            <person name="Heitman J."/>
            <person name="Hesse C."/>
            <person name="Hori C."/>
            <person name="Igarashi K."/>
            <person name="Jurgens J.A."/>
            <person name="Kallen N."/>
            <person name="Kersten P."/>
            <person name="Kohler A."/>
            <person name="Kuees U."/>
            <person name="Kumar T.K.A."/>
            <person name="Kuo A."/>
            <person name="LaButti K."/>
            <person name="Larrondo L.F."/>
            <person name="Lindquist E."/>
            <person name="Ling A."/>
            <person name="Lombard V."/>
            <person name="Lucas S."/>
            <person name="Lundell T."/>
            <person name="Martin R."/>
            <person name="McLaughlin D.J."/>
            <person name="Morgenstern I."/>
            <person name="Morin E."/>
            <person name="Murat C."/>
            <person name="Nagy L.G."/>
            <person name="Nolan M."/>
            <person name="Ohm R.A."/>
            <person name="Patyshakuliyeva A."/>
            <person name="Rokas A."/>
            <person name="Ruiz-Duenas F.J."/>
            <person name="Sabat G."/>
            <person name="Salamov A."/>
            <person name="Samejima M."/>
            <person name="Schmutz J."/>
            <person name="Slot J.C."/>
            <person name="St John F."/>
            <person name="Stenlid J."/>
            <person name="Sun H."/>
            <person name="Sun S."/>
            <person name="Syed K."/>
            <person name="Tsang A."/>
            <person name="Wiebenga A."/>
            <person name="Young D."/>
            <person name="Pisabarro A."/>
            <person name="Eastwood D.C."/>
            <person name="Martin F."/>
            <person name="Cullen D."/>
            <person name="Grigoriev I.V."/>
            <person name="Hibbett D.S."/>
        </authorList>
    </citation>
    <scope>NUCLEOTIDE SEQUENCE</scope>
    <source>
        <strain evidence="3">FP-58527</strain>
    </source>
</reference>
<dbReference type="OrthoDB" id="2755803at2759"/>
<gene>
    <name evidence="2" type="ORF">FOMPIDRAFT_41436</name>
</gene>
<keyword evidence="1" id="KW-0472">Membrane</keyword>
<organism evidence="2 3">
    <name type="scientific">Fomitopsis schrenkii</name>
    <name type="common">Brown rot fungus</name>
    <dbReference type="NCBI Taxonomy" id="2126942"/>
    <lineage>
        <taxon>Eukaryota</taxon>
        <taxon>Fungi</taxon>
        <taxon>Dikarya</taxon>
        <taxon>Basidiomycota</taxon>
        <taxon>Agaricomycotina</taxon>
        <taxon>Agaricomycetes</taxon>
        <taxon>Polyporales</taxon>
        <taxon>Fomitopsis</taxon>
    </lineage>
</organism>
<sequence length="113" mass="12712">MGIFLSVLRVAAFVVLVGAAYIVISILKNYVVRSPLDNIPGPPRGHWMSGNLRQLFNRNGWEFNNSINSDYGSVVKLHGMFGTRQLYVYDPLALSSIVVKDQYVYEETPDFLA</sequence>
<dbReference type="HOGENOM" id="CLU_171234_0_0_1"/>
<dbReference type="GO" id="GO:0016705">
    <property type="term" value="F:oxidoreductase activity, acting on paired donors, with incorporation or reduction of molecular oxygen"/>
    <property type="evidence" value="ECO:0007669"/>
    <property type="project" value="InterPro"/>
</dbReference>
<dbReference type="InterPro" id="IPR036396">
    <property type="entry name" value="Cyt_P450_sf"/>
</dbReference>